<proteinExistence type="predicted"/>
<evidence type="ECO:0000313" key="4">
    <source>
        <dbReference type="Proteomes" id="UP001161247"/>
    </source>
</evidence>
<name>A0AAV1C5D3_OLDCO</name>
<dbReference type="Pfam" id="PF10539">
    <property type="entry name" value="Dev_Cell_Death"/>
    <property type="match status" value="1"/>
</dbReference>
<reference evidence="3" key="1">
    <citation type="submission" date="2023-03" db="EMBL/GenBank/DDBJ databases">
        <authorList>
            <person name="Julca I."/>
        </authorList>
    </citation>
    <scope>NUCLEOTIDE SEQUENCE</scope>
</reference>
<feature type="region of interest" description="Disordered" evidence="1">
    <location>
        <begin position="1244"/>
        <end position="1287"/>
    </location>
</feature>
<feature type="compositionally biased region" description="Basic and acidic residues" evidence="1">
    <location>
        <begin position="1205"/>
        <end position="1215"/>
    </location>
</feature>
<dbReference type="PROSITE" id="PS51222">
    <property type="entry name" value="DCD"/>
    <property type="match status" value="1"/>
</dbReference>
<feature type="region of interest" description="Disordered" evidence="1">
    <location>
        <begin position="796"/>
        <end position="846"/>
    </location>
</feature>
<protein>
    <submittedName>
        <fullName evidence="3">OLC1v1025345C1</fullName>
    </submittedName>
</protein>
<dbReference type="EMBL" id="OX459118">
    <property type="protein sequence ID" value="CAI9090546.1"/>
    <property type="molecule type" value="Genomic_DNA"/>
</dbReference>
<dbReference type="PANTHER" id="PTHR47213:SF1">
    <property type="entry name" value="OS07G0567300 PROTEIN"/>
    <property type="match status" value="1"/>
</dbReference>
<dbReference type="SMART" id="SM00767">
    <property type="entry name" value="DCD"/>
    <property type="match status" value="1"/>
</dbReference>
<evidence type="ECO:0000313" key="3">
    <source>
        <dbReference type="EMBL" id="CAI9090546.1"/>
    </source>
</evidence>
<dbReference type="Gene3D" id="3.90.550.20">
    <property type="match status" value="1"/>
</dbReference>
<feature type="region of interest" description="Disordered" evidence="1">
    <location>
        <begin position="616"/>
        <end position="648"/>
    </location>
</feature>
<feature type="compositionally biased region" description="Polar residues" evidence="1">
    <location>
        <begin position="623"/>
        <end position="635"/>
    </location>
</feature>
<dbReference type="Proteomes" id="UP001161247">
    <property type="component" value="Chromosome 1"/>
</dbReference>
<feature type="domain" description="DCD" evidence="2">
    <location>
        <begin position="14"/>
        <end position="144"/>
    </location>
</feature>
<evidence type="ECO:0000256" key="1">
    <source>
        <dbReference type="SAM" id="MobiDB-lite"/>
    </source>
</evidence>
<keyword evidence="4" id="KW-1185">Reference proteome</keyword>
<gene>
    <name evidence="3" type="ORF">OLC1_LOCUS2686</name>
</gene>
<feature type="compositionally biased region" description="Basic and acidic residues" evidence="1">
    <location>
        <begin position="1252"/>
        <end position="1267"/>
    </location>
</feature>
<evidence type="ECO:0000259" key="2">
    <source>
        <dbReference type="PROSITE" id="PS51222"/>
    </source>
</evidence>
<dbReference type="SUPFAM" id="SSF53448">
    <property type="entry name" value="Nucleotide-diphospho-sugar transferases"/>
    <property type="match status" value="1"/>
</dbReference>
<accession>A0AAV1C5D3</accession>
<feature type="region of interest" description="Disordered" evidence="1">
    <location>
        <begin position="864"/>
        <end position="906"/>
    </location>
</feature>
<feature type="region of interest" description="Disordered" evidence="1">
    <location>
        <begin position="1205"/>
        <end position="1232"/>
    </location>
</feature>
<dbReference type="InterPro" id="IPR007577">
    <property type="entry name" value="GlycoTrfase_DXD_sugar-bd_CS"/>
</dbReference>
<dbReference type="InterPro" id="IPR013989">
    <property type="entry name" value="Dev_and_cell_death_domain"/>
</dbReference>
<dbReference type="InterPro" id="IPR044789">
    <property type="entry name" value="Put_A1-4-GlycosylTfrase_plant"/>
</dbReference>
<feature type="compositionally biased region" description="Basic and acidic residues" evidence="1">
    <location>
        <begin position="805"/>
        <end position="829"/>
    </location>
</feature>
<dbReference type="PANTHER" id="PTHR47213">
    <property type="entry name" value="OS07G0567300 PROTEIN"/>
    <property type="match status" value="1"/>
</dbReference>
<sequence length="1482" mass="168202">MEYEVEENDGPGIAPECGAIFMSNTATKRECFRRNILAFPSSRANFVKQIKKGLVLFLFENEKRQLFGVYRATSDGGMNISPHPFIFQGKQLSWQVSFAPIWECDPLSENEFCGAIRDNYYTPKKFNFGLSQKQVHRLLSLFEAKKLPPRQPHRIVTRTAGKDSRFSIRERLGTAIDDDNFPPIGRNGFLQNSPHGGIEADDNMLDVDYKIGNGGNINYSRGNLLTDQVGDSLLARKKLYDEYTDYGVHDSHIPSVPYKTDNREVSLDKGRPSGTYCRSPFANNYGNDCSVYVNRSPGVGTNYSKAYPNANRREEYGRPVFDSSRKQVADNDRLLGNNTIETKLNSNGFRRFPDDHEDLLKRPGRAIDSTRLGHGRNLGVDGIPAVQRKYYENFDEYEIKGTSGGSRLLMDKRTGAERNLNNGLEFSRFSEKSQNLFESHQGIDVPRRLHRGAPLHEPYEPSGYDSRIQRQVGGDFQYSKDNLLDDRQGGGDFTGNVPLSNSLDIPSKSFLDFQYLVQNLKTPNSAYHDPVVTRVNSNAPERTIIPKHSPAAGFDQGAGLSVDTPHYGPGIDFLDLVNRKPCQGEGSGRSIEYRDIHFPSHDSALPFTAQVSQGLEPRFSPATDGSSMHAPSNYGSLPFPESYPLRESPLAPENRMLQQGLQEHDQYQELSNLLEPHFANEELGYDKWCSPQIQLTDLDQRLNPEHVYSGPERQRKSVFSRLASHPRAYEEANEKDDVYMDGYMDASVDEVMEMLNFRRNVPQKNFRKSKPVAGRHDRDETVRIGKRASPEEAKRYIASQFSPGQHDRDETIRNGKRASPERAKRHEATQVEDESSRSIADSAQEIKKETRELEFKRRRDLKNGLGEDSAKSNISSKEDNLSREKADSESTQNSTPPTHCLQMQRPRRRHRYGAQICALFAAVLLLLSVSLLHNRLNFFHSQSAAVHPHSLSQHDAGLSLSNNPLLDDSTDSLDRSSNSDDLIDEHDDFVFNKNINNIDNVGDLFNVESEEDADEEDDDVSAQSEKASSLYYFDHLNGVVRRGFNKKTIEEWEDYISFESKLGLELGFSNEGSKTAFGSDDIPVNEKTRKKLTEIQEVEDALLLKGSKLREGWGEWFDKKIDFLRRDRMFKSNLEGVNPLNNPLLQDPDMPGVTGLTRGDKVMQKGLLHEFQKVPFLVKKPLAVEESKNVIETVNTDVQRGENKKIKGKTLDRNLRSTQDSPKTDYKAVDNPGYIRKQVGEDLDQSLNGVDDPGHVRRSAVDSKDSNQSKVSEISNNKERRRERKNPTSEFAGLVLADGRRWGYYPGLDPRLSFNNFMESFFRKGRCSMRIFMVWNSAPWMFGVRHQRGLESVFFHHRDACVVVFTETLELNFFSGFVEDGYKVAVAMPNLDELLKNTPTHIFASVWHEWKKTRYYPLHYSELIRLAALYKYGGIYLDSDIIILQPLSSLNNTVGMEEKNSLNGAVMAFRKHSGSNCIVMYG</sequence>
<feature type="compositionally biased region" description="Basic and acidic residues" evidence="1">
    <location>
        <begin position="876"/>
        <end position="888"/>
    </location>
</feature>
<dbReference type="Pfam" id="PF04488">
    <property type="entry name" value="Gly_transf_sug"/>
    <property type="match status" value="1"/>
</dbReference>
<dbReference type="InterPro" id="IPR029044">
    <property type="entry name" value="Nucleotide-diphossugar_trans"/>
</dbReference>
<organism evidence="3 4">
    <name type="scientific">Oldenlandia corymbosa var. corymbosa</name>
    <dbReference type="NCBI Taxonomy" id="529605"/>
    <lineage>
        <taxon>Eukaryota</taxon>
        <taxon>Viridiplantae</taxon>
        <taxon>Streptophyta</taxon>
        <taxon>Embryophyta</taxon>
        <taxon>Tracheophyta</taxon>
        <taxon>Spermatophyta</taxon>
        <taxon>Magnoliopsida</taxon>
        <taxon>eudicotyledons</taxon>
        <taxon>Gunneridae</taxon>
        <taxon>Pentapetalae</taxon>
        <taxon>asterids</taxon>
        <taxon>lamiids</taxon>
        <taxon>Gentianales</taxon>
        <taxon>Rubiaceae</taxon>
        <taxon>Rubioideae</taxon>
        <taxon>Spermacoceae</taxon>
        <taxon>Hedyotis-Oldenlandia complex</taxon>
        <taxon>Oldenlandia</taxon>
    </lineage>
</organism>